<evidence type="ECO:0008006" key="2">
    <source>
        <dbReference type="Google" id="ProtNLM"/>
    </source>
</evidence>
<proteinExistence type="predicted"/>
<gene>
    <name evidence="1" type="ORF">MRM75_13805</name>
</gene>
<organism evidence="1">
    <name type="scientific">bacterium 19CA06SA08-2</name>
    <dbReference type="NCBI Taxonomy" id="2920658"/>
    <lineage>
        <taxon>Bacteria</taxon>
    </lineage>
</organism>
<dbReference type="EMBL" id="CP095353">
    <property type="protein sequence ID" value="XAG67726.1"/>
    <property type="molecule type" value="Genomic_DNA"/>
</dbReference>
<dbReference type="SUPFAM" id="SSF53955">
    <property type="entry name" value="Lysozyme-like"/>
    <property type="match status" value="1"/>
</dbReference>
<dbReference type="AlphaFoldDB" id="A0AAU6U1F3"/>
<dbReference type="Gene3D" id="1.10.530.10">
    <property type="match status" value="1"/>
</dbReference>
<reference evidence="1" key="1">
    <citation type="submission" date="2022-03" db="EMBL/GenBank/DDBJ databases">
        <title>Sea Food Isolates.</title>
        <authorList>
            <person name="Li c."/>
        </authorList>
    </citation>
    <scope>NUCLEOTIDE SEQUENCE</scope>
    <source>
        <strain evidence="1">19CA06SA08-2</strain>
    </source>
</reference>
<dbReference type="PROSITE" id="PS00018">
    <property type="entry name" value="EF_HAND_1"/>
    <property type="match status" value="1"/>
</dbReference>
<evidence type="ECO:0000313" key="1">
    <source>
        <dbReference type="EMBL" id="XAG67726.1"/>
    </source>
</evidence>
<dbReference type="InterPro" id="IPR018247">
    <property type="entry name" value="EF_Hand_1_Ca_BS"/>
</dbReference>
<sequence>MKIVYPMQLEGENGPSEVPSLDAFIEKINSLKSGTFLIGRNRIWHGGIHLSEKGGWHPSGAVRAIADGEIVAYRLATEPAKATRSPEAGKQGEGIDLYTSPSFCLVRHHYEAGEQNKNRLTFYCLYMHIACENTYNSPEAARVTLKGTGVSTYEPVAGGDPLKLTRRLSGNNPVHAKTGAEVKLLQQTPSNLRNHRDEVHNYFLVHYVDEPNSPFYIAQSQLQQEYLQKPKWMTPPEGKPARHNIPGNTWLRQTADTTAGSLGLPAGSEVVVSGELQMVTVGGGPTEFRKVQVFKAGSGSVKDSANRVMTNAGKGSLGWLAKSKMGAGLAAEPSVPVEFKEDAPVVDRSDNPIAVQAGEVIGHWGEHQIATAGASGFVKDADSKAVHFEVFVADSDKQALEDCINNKARVSGGQGYLLLNQEVTTYRLTSDSQHGFHDVAKFGPLVLPLAVKESDKVSHGANNFVKVRERTAADGELAGEFVLLADGVEVVSQHDWHKLGVKLVDGSSDEDGFLDKADTATDSEESQQKEASEFFSTLYDKLVTDRDNDGTLSGNDIKAALAEEELAGKLRSFFIKHKSEWVKPGEWPRLEQELADQPKLYEYAKQVHNNMAWMEDASAILGDTKPWFIHPAGMMGLVGRKKRGFTFTLDVMKRIYSNFQSNNSKDNELQGIADELNEHIEFYQLDTPLKRTHFFAQILQETGPDLNVIEGGVWSVSAIKSFRGGRTRRYPDGRLYADVHGYVTKTERPRRYIKSDGNDVTIDDQIAIVNTIYGNRAELGNGSYSSNDGWNYRGRGLKQVTGKSNYTSFNYWHQNNQSKWPNDIINAVDDFEILSKMKFATRSAAWFWISNSSNANPDSRAKCFDYANEASDAAVDRITNIINLNTDSRQKRKNNFWRLWNEEVLHDQ</sequence>
<name>A0AAU6U1F3_UNCXX</name>
<accession>A0AAU6U1F3</accession>
<protein>
    <recommendedName>
        <fullName evidence="2">EF-hand domain-containing protein</fullName>
    </recommendedName>
</protein>
<dbReference type="InterPro" id="IPR023346">
    <property type="entry name" value="Lysozyme-like_dom_sf"/>
</dbReference>